<evidence type="ECO:0000256" key="3">
    <source>
        <dbReference type="ARBA" id="ARBA00022729"/>
    </source>
</evidence>
<feature type="signal peptide" evidence="4">
    <location>
        <begin position="1"/>
        <end position="22"/>
    </location>
</feature>
<comment type="similarity">
    <text evidence="2">Belongs to the bacterial solute-binding protein SsuA/TauA family.</text>
</comment>
<dbReference type="Gene3D" id="3.40.190.10">
    <property type="entry name" value="Periplasmic binding protein-like II"/>
    <property type="match status" value="2"/>
</dbReference>
<evidence type="ECO:0000256" key="1">
    <source>
        <dbReference type="ARBA" id="ARBA00004418"/>
    </source>
</evidence>
<sequence>MKTFSRFAATLFLCAAFNSASAQTKVVIGISGWTGFAPLTLADKAGLFKKNGVDVELRSIPQKDRHLVLSSGAAQCAATTVETQVAWNANGVPNQQFLLLDRSHGGDGIAARPGIQKVADLKGKTVAVDAPGTASFWLLAYILKKNGMSMADVNQVKLSPQMAANAFVTGQNDAAVSYEPYLSTVRASKDAGSVLVTTRDYPVIVDTLGCAPEFIEKNPQAVKAIVDSYFDALDMIKAQPKASYAIMGAAVKQTAEQFEESAKFIRWPTRQENAEFFERDIKPFMADATGILKENNVIRNIPASLDVLYTTRFAK</sequence>
<dbReference type="RefSeq" id="WP_420093133.1">
    <property type="nucleotide sequence ID" value="NZ_LSTO01000001.1"/>
</dbReference>
<evidence type="ECO:0000256" key="2">
    <source>
        <dbReference type="ARBA" id="ARBA00010742"/>
    </source>
</evidence>
<reference evidence="6 7" key="1">
    <citation type="submission" date="2016-02" db="EMBL/GenBank/DDBJ databases">
        <authorList>
            <person name="Wen L."/>
            <person name="He K."/>
            <person name="Yang H."/>
        </authorList>
    </citation>
    <scope>NUCLEOTIDE SEQUENCE [LARGE SCALE GENOMIC DNA]</scope>
    <source>
        <strain evidence="6 7">TSA40</strain>
    </source>
</reference>
<evidence type="ECO:0000259" key="5">
    <source>
        <dbReference type="Pfam" id="PF09084"/>
    </source>
</evidence>
<comment type="subcellular location">
    <subcellularLocation>
        <location evidence="1">Periplasm</location>
    </subcellularLocation>
</comment>
<feature type="domain" description="SsuA/THI5-like" evidence="5">
    <location>
        <begin position="34"/>
        <end position="242"/>
    </location>
</feature>
<dbReference type="SUPFAM" id="SSF53850">
    <property type="entry name" value="Periplasmic binding protein-like II"/>
    <property type="match status" value="1"/>
</dbReference>
<protein>
    <submittedName>
        <fullName evidence="6">ABC transporter permease</fullName>
    </submittedName>
</protein>
<gene>
    <name evidence="6" type="ORF">AYR66_21315</name>
</gene>
<feature type="chain" id="PRO_5012061153" evidence="4">
    <location>
        <begin position="23"/>
        <end position="315"/>
    </location>
</feature>
<dbReference type="CDD" id="cd13563">
    <property type="entry name" value="PBP2_SsuA_like_6"/>
    <property type="match status" value="1"/>
</dbReference>
<dbReference type="InterPro" id="IPR015168">
    <property type="entry name" value="SsuA/THI5"/>
</dbReference>
<evidence type="ECO:0000313" key="6">
    <source>
        <dbReference type="EMBL" id="OWW21646.1"/>
    </source>
</evidence>
<dbReference type="PANTHER" id="PTHR30024">
    <property type="entry name" value="ALIPHATIC SULFONATES-BINDING PROTEIN-RELATED"/>
    <property type="match status" value="1"/>
</dbReference>
<dbReference type="AlphaFoldDB" id="A0A254TG60"/>
<dbReference type="GO" id="GO:0042597">
    <property type="term" value="C:periplasmic space"/>
    <property type="evidence" value="ECO:0007669"/>
    <property type="project" value="UniProtKB-SubCell"/>
</dbReference>
<keyword evidence="7" id="KW-1185">Reference proteome</keyword>
<dbReference type="EMBL" id="LSTO01000001">
    <property type="protein sequence ID" value="OWW21646.1"/>
    <property type="molecule type" value="Genomic_DNA"/>
</dbReference>
<comment type="caution">
    <text evidence="6">The sequence shown here is derived from an EMBL/GenBank/DDBJ whole genome shotgun (WGS) entry which is preliminary data.</text>
</comment>
<keyword evidence="3 4" id="KW-0732">Signal</keyword>
<accession>A0A254TG60</accession>
<proteinExistence type="inferred from homology"/>
<evidence type="ECO:0000313" key="7">
    <source>
        <dbReference type="Proteomes" id="UP000197535"/>
    </source>
</evidence>
<name>A0A254TG60_9BURK</name>
<dbReference type="PANTHER" id="PTHR30024:SF47">
    <property type="entry name" value="TAURINE-BINDING PERIPLASMIC PROTEIN"/>
    <property type="match status" value="1"/>
</dbReference>
<dbReference type="Pfam" id="PF09084">
    <property type="entry name" value="NMT1"/>
    <property type="match status" value="1"/>
</dbReference>
<organism evidence="6 7">
    <name type="scientific">Noviherbaspirillum denitrificans</name>
    <dbReference type="NCBI Taxonomy" id="1968433"/>
    <lineage>
        <taxon>Bacteria</taxon>
        <taxon>Pseudomonadati</taxon>
        <taxon>Pseudomonadota</taxon>
        <taxon>Betaproteobacteria</taxon>
        <taxon>Burkholderiales</taxon>
        <taxon>Oxalobacteraceae</taxon>
        <taxon>Noviherbaspirillum</taxon>
    </lineage>
</organism>
<dbReference type="Proteomes" id="UP000197535">
    <property type="component" value="Unassembled WGS sequence"/>
</dbReference>
<dbReference type="GO" id="GO:0042918">
    <property type="term" value="P:alkanesulfonate transmembrane transport"/>
    <property type="evidence" value="ECO:0007669"/>
    <property type="project" value="TreeGrafter"/>
</dbReference>
<evidence type="ECO:0000256" key="4">
    <source>
        <dbReference type="SAM" id="SignalP"/>
    </source>
</evidence>